<organism evidence="2 3">
    <name type="scientific">Noviherbaspirillum aridicola</name>
    <dbReference type="NCBI Taxonomy" id="2849687"/>
    <lineage>
        <taxon>Bacteria</taxon>
        <taxon>Pseudomonadati</taxon>
        <taxon>Pseudomonadota</taxon>
        <taxon>Betaproteobacteria</taxon>
        <taxon>Burkholderiales</taxon>
        <taxon>Oxalobacteraceae</taxon>
        <taxon>Noviherbaspirillum</taxon>
    </lineage>
</organism>
<evidence type="ECO:0000256" key="1">
    <source>
        <dbReference type="ARBA" id="ARBA00006047"/>
    </source>
</evidence>
<reference evidence="2 3" key="1">
    <citation type="journal article" date="2022" name="Int. J. Syst. Evol. Microbiol.">
        <title>Noviherbaspirillum aridicola sp. nov., isolated from an arid soil in Pakistan.</title>
        <authorList>
            <person name="Khan I.U."/>
            <person name="Saqib M."/>
            <person name="Amin A."/>
            <person name="Hussain F."/>
            <person name="Li L."/>
            <person name="Liu Y.H."/>
            <person name="Fang B.Z."/>
            <person name="Ahmed I."/>
            <person name="Li W.J."/>
        </authorList>
    </citation>
    <scope>NUCLEOTIDE SEQUENCE [LARGE SCALE GENOMIC DNA]</scope>
    <source>
        <strain evidence="2 3">NCCP-691</strain>
    </source>
</reference>
<dbReference type="SUPFAM" id="SSF53756">
    <property type="entry name" value="UDP-Glycosyltransferase/glycogen phosphorylase"/>
    <property type="match status" value="1"/>
</dbReference>
<dbReference type="InterPro" id="IPR000811">
    <property type="entry name" value="Glyco_trans_35"/>
</dbReference>
<dbReference type="EMBL" id="BPMK01000006">
    <property type="protein sequence ID" value="GIZ51639.1"/>
    <property type="molecule type" value="Genomic_DNA"/>
</dbReference>
<dbReference type="Pfam" id="PF00343">
    <property type="entry name" value="Phosphorylase"/>
    <property type="match status" value="2"/>
</dbReference>
<dbReference type="NCBIfam" id="TIGR02094">
    <property type="entry name" value="more_P_ylases"/>
    <property type="match status" value="1"/>
</dbReference>
<dbReference type="PANTHER" id="PTHR42655:SF1">
    <property type="entry name" value="GLYCOGEN PHOSPHORYLASE"/>
    <property type="match status" value="1"/>
</dbReference>
<dbReference type="Gene3D" id="3.40.50.2000">
    <property type="entry name" value="Glycogen Phosphorylase B"/>
    <property type="match status" value="3"/>
</dbReference>
<comment type="caution">
    <text evidence="2">The sequence shown here is derived from an EMBL/GenBank/DDBJ whole genome shotgun (WGS) entry which is preliminary data.</text>
</comment>
<keyword evidence="3" id="KW-1185">Reference proteome</keyword>
<sequence length="558" mass="62062">MQSLELKEDLHTPRVAYFSMEIALDSQLPTYSGGLGVLAGDMMRSAADLALPVVGVTLVSRAGYFRQEITEGGRQVEHPSPWNPAQHAHALPAKVAVSIDGRDVWIMAWLYRLQGEGDGRIPVLLLDADLPENSEEDRRITHFLYGGDPEYRLKQEIVLGIGGVRMLRALGFTVSRYHLNEGHAALLCLELLRSGAHGSTAPVRAQCAFTTHTPVEAGHDKFPYELLRRLLGPDADTELLRRLGGEQHFNMTQFALNLSGYVNGVAKSHAEVSRRMFPGFRVHAISNGVHPRTWTSPAFRQLYDRHFPDWKLEPEALMRIGLVDAESIWAAHEQARHALFALVRERCGVSLQEGALTLCFARRMTGYKRPDLLFTDLARLRSIARRYPLQLVIAGKAHPRDTDGKRLIEMVHACLGDLREDIRGAFIPDYTMEIAGLMTAGADVWLNTPLPPLEASGTSGMKAAFNGVPSLSVLDGWWMEGCIEGVTGWAIGTENEVAAPQEHARLLYEKLGDVVLPLFFHDRAGWVEVMKGTIGHNAVLFNSHRTMRRYAAEAYLRS</sequence>
<dbReference type="InterPro" id="IPR011834">
    <property type="entry name" value="Agluc_phsphrylas"/>
</dbReference>
<gene>
    <name evidence="2" type="ORF">NCCP691_16530</name>
</gene>
<evidence type="ECO:0000313" key="2">
    <source>
        <dbReference type="EMBL" id="GIZ51639.1"/>
    </source>
</evidence>
<dbReference type="RefSeq" id="WP_220807799.1">
    <property type="nucleotide sequence ID" value="NZ_BPMK01000006.1"/>
</dbReference>
<comment type="similarity">
    <text evidence="1">Belongs to the glycogen phosphorylase family.</text>
</comment>
<evidence type="ECO:0000313" key="3">
    <source>
        <dbReference type="Proteomes" id="UP000887222"/>
    </source>
</evidence>
<dbReference type="InterPro" id="IPR052182">
    <property type="entry name" value="Glycogen/Maltodextrin_Phosph"/>
</dbReference>
<proteinExistence type="inferred from homology"/>
<protein>
    <submittedName>
        <fullName evidence="2">Alpha-glucan phosphorylase</fullName>
    </submittedName>
</protein>
<accession>A0ABQ4Q3F9</accession>
<name>A0ABQ4Q3F9_9BURK</name>
<dbReference type="Proteomes" id="UP000887222">
    <property type="component" value="Unassembled WGS sequence"/>
</dbReference>
<dbReference type="PANTHER" id="PTHR42655">
    <property type="entry name" value="GLYCOGEN PHOSPHORYLASE"/>
    <property type="match status" value="1"/>
</dbReference>